<keyword evidence="3" id="KW-1185">Reference proteome</keyword>
<evidence type="ECO:0000256" key="1">
    <source>
        <dbReference type="SAM" id="MobiDB-lite"/>
    </source>
</evidence>
<feature type="region of interest" description="Disordered" evidence="1">
    <location>
        <begin position="1"/>
        <end position="78"/>
    </location>
</feature>
<gene>
    <name evidence="2" type="ORF">Tco_0938489</name>
</gene>
<feature type="compositionally biased region" description="Low complexity" evidence="1">
    <location>
        <begin position="59"/>
        <end position="70"/>
    </location>
</feature>
<comment type="caution">
    <text evidence="2">The sequence shown here is derived from an EMBL/GenBank/DDBJ whole genome shotgun (WGS) entry which is preliminary data.</text>
</comment>
<organism evidence="2 3">
    <name type="scientific">Tanacetum coccineum</name>
    <dbReference type="NCBI Taxonomy" id="301880"/>
    <lineage>
        <taxon>Eukaryota</taxon>
        <taxon>Viridiplantae</taxon>
        <taxon>Streptophyta</taxon>
        <taxon>Embryophyta</taxon>
        <taxon>Tracheophyta</taxon>
        <taxon>Spermatophyta</taxon>
        <taxon>Magnoliopsida</taxon>
        <taxon>eudicotyledons</taxon>
        <taxon>Gunneridae</taxon>
        <taxon>Pentapetalae</taxon>
        <taxon>asterids</taxon>
        <taxon>campanulids</taxon>
        <taxon>Asterales</taxon>
        <taxon>Asteraceae</taxon>
        <taxon>Asteroideae</taxon>
        <taxon>Anthemideae</taxon>
        <taxon>Anthemidinae</taxon>
        <taxon>Tanacetum</taxon>
    </lineage>
</organism>
<feature type="region of interest" description="Disordered" evidence="1">
    <location>
        <begin position="91"/>
        <end position="131"/>
    </location>
</feature>
<name>A0ABQ5DNG7_9ASTR</name>
<reference evidence="2" key="1">
    <citation type="journal article" date="2022" name="Int. J. Mol. Sci.">
        <title>Draft Genome of Tanacetum Coccineum: Genomic Comparison of Closely Related Tanacetum-Family Plants.</title>
        <authorList>
            <person name="Yamashiro T."/>
            <person name="Shiraishi A."/>
            <person name="Nakayama K."/>
            <person name="Satake H."/>
        </authorList>
    </citation>
    <scope>NUCLEOTIDE SEQUENCE</scope>
</reference>
<dbReference type="EMBL" id="BQNB010015318">
    <property type="protein sequence ID" value="GJT38624.1"/>
    <property type="molecule type" value="Genomic_DNA"/>
</dbReference>
<reference evidence="2" key="2">
    <citation type="submission" date="2022-01" db="EMBL/GenBank/DDBJ databases">
        <authorList>
            <person name="Yamashiro T."/>
            <person name="Shiraishi A."/>
            <person name="Satake H."/>
            <person name="Nakayama K."/>
        </authorList>
    </citation>
    <scope>NUCLEOTIDE SEQUENCE</scope>
</reference>
<evidence type="ECO:0000313" key="2">
    <source>
        <dbReference type="EMBL" id="GJT38624.1"/>
    </source>
</evidence>
<accession>A0ABQ5DNG7</accession>
<sequence length="341" mass="38973">MDKGVADTIKNHKRQHDDDKDPLARPNQGKKTERRRTKESESSMKPSTTKETSKDKAPTKSSKTGKSVTTQEPIKEPIAEVVMDDLETTTNEDVVNDANQPEDYVAPNTNKPSRYTWFKQPSRPPTPDPEWNKRQVLTNQPEQPWFNHMVSTTKDPHTFDELMATPINFYKYAMNRLQDNLTQEFLVGPVYNLLKGTCTGDHFPFDLTNPLPLKGRPGRLTVAPEYVFNNGLEFLKSLDPKKKYTTSITKTKAARYKIVGIKDMILSVVSVSVNKLHGYGYLEEIMVRRADRQLFQLDGSDIVDLIMALLMFTRSLIIKHRVEDLQLGLESFQMKLNITTP</sequence>
<proteinExistence type="predicted"/>
<evidence type="ECO:0000313" key="3">
    <source>
        <dbReference type="Proteomes" id="UP001151760"/>
    </source>
</evidence>
<dbReference type="Proteomes" id="UP001151760">
    <property type="component" value="Unassembled WGS sequence"/>
</dbReference>
<protein>
    <submittedName>
        <fullName evidence="2">Uncharacterized protein</fullName>
    </submittedName>
</protein>